<feature type="transmembrane region" description="Helical" evidence="7">
    <location>
        <begin position="78"/>
        <end position="100"/>
    </location>
</feature>
<feature type="transmembrane region" description="Helical" evidence="7">
    <location>
        <begin position="37"/>
        <end position="58"/>
    </location>
</feature>
<evidence type="ECO:0000256" key="7">
    <source>
        <dbReference type="SAM" id="Phobius"/>
    </source>
</evidence>
<comment type="similarity">
    <text evidence="2">Belongs to the MscS (TC 1.A.23) family.</text>
</comment>
<organism evidence="11 12">
    <name type="scientific">Suilimivivens aceti</name>
    <dbReference type="NCBI Taxonomy" id="2981774"/>
    <lineage>
        <taxon>Bacteria</taxon>
        <taxon>Bacillati</taxon>
        <taxon>Bacillota</taxon>
        <taxon>Clostridia</taxon>
        <taxon>Lachnospirales</taxon>
        <taxon>Lachnospiraceae</taxon>
        <taxon>Suilimivivens</taxon>
    </lineage>
</organism>
<dbReference type="Pfam" id="PF21088">
    <property type="entry name" value="MS_channel_1st"/>
    <property type="match status" value="1"/>
</dbReference>
<evidence type="ECO:0000313" key="12">
    <source>
        <dbReference type="Proteomes" id="UP001652432"/>
    </source>
</evidence>
<evidence type="ECO:0000259" key="9">
    <source>
        <dbReference type="Pfam" id="PF21082"/>
    </source>
</evidence>
<evidence type="ECO:0000259" key="10">
    <source>
        <dbReference type="Pfam" id="PF21088"/>
    </source>
</evidence>
<dbReference type="InterPro" id="IPR006686">
    <property type="entry name" value="MscS_channel_CS"/>
</dbReference>
<evidence type="ECO:0000256" key="3">
    <source>
        <dbReference type="ARBA" id="ARBA00022475"/>
    </source>
</evidence>
<dbReference type="Gene3D" id="3.30.70.100">
    <property type="match status" value="1"/>
</dbReference>
<keyword evidence="3" id="KW-1003">Cell membrane</keyword>
<dbReference type="SUPFAM" id="SSF50182">
    <property type="entry name" value="Sm-like ribonucleoproteins"/>
    <property type="match status" value="1"/>
</dbReference>
<feature type="domain" description="Mechanosensitive ion channel MscS C-terminal" evidence="9">
    <location>
        <begin position="197"/>
        <end position="279"/>
    </location>
</feature>
<dbReference type="Pfam" id="PF00924">
    <property type="entry name" value="MS_channel_2nd"/>
    <property type="match status" value="1"/>
</dbReference>
<dbReference type="EMBL" id="JAOQKJ010000002">
    <property type="protein sequence ID" value="MCU6743444.1"/>
    <property type="molecule type" value="Genomic_DNA"/>
</dbReference>
<dbReference type="Gene3D" id="2.30.30.60">
    <property type="match status" value="1"/>
</dbReference>
<comment type="subcellular location">
    <subcellularLocation>
        <location evidence="1">Cell membrane</location>
        <topology evidence="1">Multi-pass membrane protein</topology>
    </subcellularLocation>
</comment>
<dbReference type="InterPro" id="IPR011014">
    <property type="entry name" value="MscS_channel_TM-2"/>
</dbReference>
<dbReference type="InterPro" id="IPR010920">
    <property type="entry name" value="LSM_dom_sf"/>
</dbReference>
<dbReference type="SUPFAM" id="SSF82689">
    <property type="entry name" value="Mechanosensitive channel protein MscS (YggB), C-terminal domain"/>
    <property type="match status" value="1"/>
</dbReference>
<evidence type="ECO:0000256" key="4">
    <source>
        <dbReference type="ARBA" id="ARBA00022692"/>
    </source>
</evidence>
<feature type="domain" description="Mechanosensitive ion channel MscS" evidence="8">
    <location>
        <begin position="124"/>
        <end position="191"/>
    </location>
</feature>
<evidence type="ECO:0000259" key="8">
    <source>
        <dbReference type="Pfam" id="PF00924"/>
    </source>
</evidence>
<evidence type="ECO:0000256" key="5">
    <source>
        <dbReference type="ARBA" id="ARBA00022989"/>
    </source>
</evidence>
<dbReference type="InterPro" id="IPR006685">
    <property type="entry name" value="MscS_channel_2nd"/>
</dbReference>
<evidence type="ECO:0000256" key="1">
    <source>
        <dbReference type="ARBA" id="ARBA00004651"/>
    </source>
</evidence>
<dbReference type="Pfam" id="PF21082">
    <property type="entry name" value="MS_channel_3rd"/>
    <property type="match status" value="1"/>
</dbReference>
<dbReference type="InterPro" id="IPR045275">
    <property type="entry name" value="MscS_archaea/bacteria_type"/>
</dbReference>
<keyword evidence="5 7" id="KW-1133">Transmembrane helix</keyword>
<dbReference type="RefSeq" id="WP_262573173.1">
    <property type="nucleotide sequence ID" value="NZ_JAOQKJ010000002.1"/>
</dbReference>
<feature type="transmembrane region" description="Helical" evidence="7">
    <location>
        <begin position="106"/>
        <end position="137"/>
    </location>
</feature>
<dbReference type="Proteomes" id="UP001652432">
    <property type="component" value="Unassembled WGS sequence"/>
</dbReference>
<proteinExistence type="inferred from homology"/>
<protein>
    <submittedName>
        <fullName evidence="11">Mechanosensitive ion channel</fullName>
    </submittedName>
</protein>
<dbReference type="InterPro" id="IPR011066">
    <property type="entry name" value="MscS_channel_C_sf"/>
</dbReference>
<dbReference type="PANTHER" id="PTHR30221:SF1">
    <property type="entry name" value="SMALL-CONDUCTANCE MECHANOSENSITIVE CHANNEL"/>
    <property type="match status" value="1"/>
</dbReference>
<dbReference type="SUPFAM" id="SSF82861">
    <property type="entry name" value="Mechanosensitive channel protein MscS (YggB), transmembrane region"/>
    <property type="match status" value="1"/>
</dbReference>
<name>A0ABT2SZL4_9FIRM</name>
<reference evidence="11 12" key="1">
    <citation type="journal article" date="2021" name="ISME Commun">
        <title>Automated analysis of genomic sequences facilitates high-throughput and comprehensive description of bacteria.</title>
        <authorList>
            <person name="Hitch T.C.A."/>
        </authorList>
    </citation>
    <scope>NUCLEOTIDE SEQUENCE [LARGE SCALE GENOMIC DNA]</scope>
    <source>
        <strain evidence="11 12">Sanger_18</strain>
    </source>
</reference>
<sequence length="289" mass="32208">MDGIQQIEQIEQLDIENVDPGVIEKFLQELPEKAFHLGLRIVLAILALLIGMQLIRLVRSVMKRGLRRGKVEENAIHFIDSFVKYALCFVLIIFIASWMGVDATSIVAILGSASVAIGLALQGSLSNMAGGILLLCLKPFVVGDYIMDAQGMEGTVTAIDVFYTRLHTFDDKVIVLPNGTLANGSIINYTKSEKRRVDIPVGIAYEEDIRKAREVLMTMIKGDEDVLKKETMRVVVDSLADSSVNLVIHCWCKSEDYWPVKWRLTENAKYALDDAGITIPFPQLDIHTK</sequence>
<dbReference type="PROSITE" id="PS01246">
    <property type="entry name" value="UPF0003"/>
    <property type="match status" value="1"/>
</dbReference>
<evidence type="ECO:0000256" key="6">
    <source>
        <dbReference type="ARBA" id="ARBA00023136"/>
    </source>
</evidence>
<keyword evidence="6 7" id="KW-0472">Membrane</keyword>
<accession>A0ABT2SZL4</accession>
<keyword evidence="4 7" id="KW-0812">Transmembrane</keyword>
<gene>
    <name evidence="11" type="ORF">OCV77_02820</name>
</gene>
<dbReference type="PANTHER" id="PTHR30221">
    <property type="entry name" value="SMALL-CONDUCTANCE MECHANOSENSITIVE CHANNEL"/>
    <property type="match status" value="1"/>
</dbReference>
<dbReference type="Gene3D" id="1.10.287.1260">
    <property type="match status" value="1"/>
</dbReference>
<feature type="domain" description="Mechanosensitive ion channel transmembrane helices 2/3" evidence="10">
    <location>
        <begin position="83"/>
        <end position="122"/>
    </location>
</feature>
<evidence type="ECO:0000256" key="2">
    <source>
        <dbReference type="ARBA" id="ARBA00008017"/>
    </source>
</evidence>
<keyword evidence="12" id="KW-1185">Reference proteome</keyword>
<comment type="caution">
    <text evidence="11">The sequence shown here is derived from an EMBL/GenBank/DDBJ whole genome shotgun (WGS) entry which is preliminary data.</text>
</comment>
<dbReference type="InterPro" id="IPR049142">
    <property type="entry name" value="MS_channel_1st"/>
</dbReference>
<dbReference type="InterPro" id="IPR049278">
    <property type="entry name" value="MS_channel_C"/>
</dbReference>
<dbReference type="InterPro" id="IPR023408">
    <property type="entry name" value="MscS_beta-dom_sf"/>
</dbReference>
<evidence type="ECO:0000313" key="11">
    <source>
        <dbReference type="EMBL" id="MCU6743444.1"/>
    </source>
</evidence>